<evidence type="ECO:0000313" key="7">
    <source>
        <dbReference type="EnsemblPlants" id="Zm00001eb268680_P001"/>
    </source>
</evidence>
<reference evidence="7" key="3">
    <citation type="submission" date="2021-05" db="UniProtKB">
        <authorList>
            <consortium name="EnsemblPlants"/>
        </authorList>
    </citation>
    <scope>IDENTIFICATION</scope>
    <source>
        <strain evidence="7">cv. B73</strain>
    </source>
</reference>
<comment type="subcellular location">
    <subcellularLocation>
        <location evidence="1">Nucleus</location>
    </subcellularLocation>
</comment>
<dbReference type="PROSITE" id="PS50863">
    <property type="entry name" value="B3"/>
    <property type="match status" value="1"/>
</dbReference>
<dbReference type="SMART" id="SM01019">
    <property type="entry name" value="B3"/>
    <property type="match status" value="1"/>
</dbReference>
<keyword evidence="3" id="KW-0238">DNA-binding</keyword>
<reference evidence="7" key="2">
    <citation type="submission" date="2019-07" db="EMBL/GenBank/DDBJ databases">
        <authorList>
            <person name="Seetharam A."/>
            <person name="Woodhouse M."/>
            <person name="Cannon E."/>
        </authorList>
    </citation>
    <scope>NUCLEOTIDE SEQUENCE [LARGE SCALE GENOMIC DNA]</scope>
    <source>
        <strain evidence="7">cv. B73</strain>
    </source>
</reference>
<evidence type="ECO:0000313" key="8">
    <source>
        <dbReference type="Proteomes" id="UP000007305"/>
    </source>
</evidence>
<dbReference type="SUPFAM" id="SSF101936">
    <property type="entry name" value="DNA-binding pseudobarrel domain"/>
    <property type="match status" value="1"/>
</dbReference>
<dbReference type="GO" id="GO:0003677">
    <property type="term" value="F:DNA binding"/>
    <property type="evidence" value="ECO:0007669"/>
    <property type="project" value="UniProtKB-KW"/>
</dbReference>
<sequence length="226" mass="25474">MHMALTTLTLELESAAGDYSHSHSRRERMFEKVVTPSDVGKLNRLVVPKQFAERHLPLRGAAARSRGMVLCFHDDARGGEAWRFRYSYWSSSQSYVITKGWSRYVRDKRLAAGDTVAFCRDGARLFIDCQRRRRTTTRRSGSEGAVVLPAPAIGAAVPPMCQLQMTVVFPAGQHQQAAVAMKKETAAAQQEDDNEVQRRRGRCLRLFGVNLLDELRTEPLLLDLQL</sequence>
<protein>
    <recommendedName>
        <fullName evidence="6">TF-B3 domain-containing protein</fullName>
    </recommendedName>
</protein>
<dbReference type="KEGG" id="zma:103631075"/>
<dbReference type="CDD" id="cd10017">
    <property type="entry name" value="B3_DNA"/>
    <property type="match status" value="1"/>
</dbReference>
<dbReference type="EnsemblPlants" id="Zm00001eb268680_T001">
    <property type="protein sequence ID" value="Zm00001eb268680_P001"/>
    <property type="gene ID" value="Zm00001eb268680"/>
</dbReference>
<proteinExistence type="predicted"/>
<keyword evidence="4" id="KW-0804">Transcription</keyword>
<dbReference type="PANTHER" id="PTHR31140">
    <property type="entry name" value="B3 DOMAIN-CONTAINING TRANSCRIPTION FACTOR ABI3"/>
    <property type="match status" value="1"/>
</dbReference>
<dbReference type="Pfam" id="PF02362">
    <property type="entry name" value="B3"/>
    <property type="match status" value="1"/>
</dbReference>
<dbReference type="GeneID" id="103631075"/>
<dbReference type="PANTHER" id="PTHR31140:SF78">
    <property type="entry name" value="B3 DOMAIN-CONTAINING PROTEIN OS06G0107800"/>
    <property type="match status" value="1"/>
</dbReference>
<dbReference type="InParanoid" id="A0A804PS82"/>
<dbReference type="Gene3D" id="2.40.330.10">
    <property type="entry name" value="DNA-binding pseudobarrel domain"/>
    <property type="match status" value="1"/>
</dbReference>
<dbReference type="Proteomes" id="UP000007305">
    <property type="component" value="Chromosome 6"/>
</dbReference>
<evidence type="ECO:0000256" key="5">
    <source>
        <dbReference type="ARBA" id="ARBA00023242"/>
    </source>
</evidence>
<evidence type="ECO:0000256" key="2">
    <source>
        <dbReference type="ARBA" id="ARBA00023015"/>
    </source>
</evidence>
<evidence type="ECO:0000256" key="1">
    <source>
        <dbReference type="ARBA" id="ARBA00004123"/>
    </source>
</evidence>
<dbReference type="InterPro" id="IPR044800">
    <property type="entry name" value="LEC2-like"/>
</dbReference>
<evidence type="ECO:0000256" key="4">
    <source>
        <dbReference type="ARBA" id="ARBA00023163"/>
    </source>
</evidence>
<reference evidence="8" key="1">
    <citation type="journal article" date="2009" name="Science">
        <title>The B73 maize genome: complexity, diversity, and dynamics.</title>
        <authorList>
            <person name="Schnable P.S."/>
            <person name="Ware D."/>
            <person name="Fulton R.S."/>
            <person name="Stein J.C."/>
            <person name="Wei F."/>
            <person name="Pasternak S."/>
            <person name="Liang C."/>
            <person name="Zhang J."/>
            <person name="Fulton L."/>
            <person name="Graves T.A."/>
            <person name="Minx P."/>
            <person name="Reily A.D."/>
            <person name="Courtney L."/>
            <person name="Kruchowski S.S."/>
            <person name="Tomlinson C."/>
            <person name="Strong C."/>
            <person name="Delehaunty K."/>
            <person name="Fronick C."/>
            <person name="Courtney B."/>
            <person name="Rock S.M."/>
            <person name="Belter E."/>
            <person name="Du F."/>
            <person name="Kim K."/>
            <person name="Abbott R.M."/>
            <person name="Cotton M."/>
            <person name="Levy A."/>
            <person name="Marchetto P."/>
            <person name="Ochoa K."/>
            <person name="Jackson S.M."/>
            <person name="Gillam B."/>
            <person name="Chen W."/>
            <person name="Yan L."/>
            <person name="Higginbotham J."/>
            <person name="Cardenas M."/>
            <person name="Waligorski J."/>
            <person name="Applebaum E."/>
            <person name="Phelps L."/>
            <person name="Falcone J."/>
            <person name="Kanchi K."/>
            <person name="Thane T."/>
            <person name="Scimone A."/>
            <person name="Thane N."/>
            <person name="Henke J."/>
            <person name="Wang T."/>
            <person name="Ruppert J."/>
            <person name="Shah N."/>
            <person name="Rotter K."/>
            <person name="Hodges J."/>
            <person name="Ingenthron E."/>
            <person name="Cordes M."/>
            <person name="Kohlberg S."/>
            <person name="Sgro J."/>
            <person name="Delgado B."/>
            <person name="Mead K."/>
            <person name="Chinwalla A."/>
            <person name="Leonard S."/>
            <person name="Crouse K."/>
            <person name="Collura K."/>
            <person name="Kudrna D."/>
            <person name="Currie J."/>
            <person name="He R."/>
            <person name="Angelova A."/>
            <person name="Rajasekar S."/>
            <person name="Mueller T."/>
            <person name="Lomeli R."/>
            <person name="Scara G."/>
            <person name="Ko A."/>
            <person name="Delaney K."/>
            <person name="Wissotski M."/>
            <person name="Lopez G."/>
            <person name="Campos D."/>
            <person name="Braidotti M."/>
            <person name="Ashley E."/>
            <person name="Golser W."/>
            <person name="Kim H."/>
            <person name="Lee S."/>
            <person name="Lin J."/>
            <person name="Dujmic Z."/>
            <person name="Kim W."/>
            <person name="Talag J."/>
            <person name="Zuccolo A."/>
            <person name="Fan C."/>
            <person name="Sebastian A."/>
            <person name="Kramer M."/>
            <person name="Spiegel L."/>
            <person name="Nascimento L."/>
            <person name="Zutavern T."/>
            <person name="Miller B."/>
            <person name="Ambroise C."/>
            <person name="Muller S."/>
            <person name="Spooner W."/>
            <person name="Narechania A."/>
            <person name="Ren L."/>
            <person name="Wei S."/>
            <person name="Kumari S."/>
            <person name="Faga B."/>
            <person name="Levy M.J."/>
            <person name="McMahan L."/>
            <person name="Van Buren P."/>
            <person name="Vaughn M.W."/>
            <person name="Ying K."/>
            <person name="Yeh C.-T."/>
            <person name="Emrich S.J."/>
            <person name="Jia Y."/>
            <person name="Kalyanaraman A."/>
            <person name="Hsia A.-P."/>
            <person name="Barbazuk W.B."/>
            <person name="Baucom R.S."/>
            <person name="Brutnell T.P."/>
            <person name="Carpita N.C."/>
            <person name="Chaparro C."/>
            <person name="Chia J.-M."/>
            <person name="Deragon J.-M."/>
            <person name="Estill J.C."/>
            <person name="Fu Y."/>
            <person name="Jeddeloh J.A."/>
            <person name="Han Y."/>
            <person name="Lee H."/>
            <person name="Li P."/>
            <person name="Lisch D.R."/>
            <person name="Liu S."/>
            <person name="Liu Z."/>
            <person name="Nagel D.H."/>
            <person name="McCann M.C."/>
            <person name="SanMiguel P."/>
            <person name="Myers A.M."/>
            <person name="Nettleton D."/>
            <person name="Nguyen J."/>
            <person name="Penning B.W."/>
            <person name="Ponnala L."/>
            <person name="Schneider K.L."/>
            <person name="Schwartz D.C."/>
            <person name="Sharma A."/>
            <person name="Soderlund C."/>
            <person name="Springer N.M."/>
            <person name="Sun Q."/>
            <person name="Wang H."/>
            <person name="Waterman M."/>
            <person name="Westerman R."/>
            <person name="Wolfgruber T.K."/>
            <person name="Yang L."/>
            <person name="Yu Y."/>
            <person name="Zhang L."/>
            <person name="Zhou S."/>
            <person name="Zhu Q."/>
            <person name="Bennetzen J.L."/>
            <person name="Dawe R.K."/>
            <person name="Jiang J."/>
            <person name="Jiang N."/>
            <person name="Presting G.G."/>
            <person name="Wessler S.R."/>
            <person name="Aluru S."/>
            <person name="Martienssen R.A."/>
            <person name="Clifton S.W."/>
            <person name="McCombie W.R."/>
            <person name="Wing R.A."/>
            <person name="Wilson R.K."/>
        </authorList>
    </citation>
    <scope>NUCLEOTIDE SEQUENCE [LARGE SCALE GENOMIC DNA]</scope>
    <source>
        <strain evidence="8">cv. B73</strain>
    </source>
</reference>
<organism evidence="7 8">
    <name type="scientific">Zea mays</name>
    <name type="common">Maize</name>
    <dbReference type="NCBI Taxonomy" id="4577"/>
    <lineage>
        <taxon>Eukaryota</taxon>
        <taxon>Viridiplantae</taxon>
        <taxon>Streptophyta</taxon>
        <taxon>Embryophyta</taxon>
        <taxon>Tracheophyta</taxon>
        <taxon>Spermatophyta</taxon>
        <taxon>Magnoliopsida</taxon>
        <taxon>Liliopsida</taxon>
        <taxon>Poales</taxon>
        <taxon>Poaceae</taxon>
        <taxon>PACMAD clade</taxon>
        <taxon>Panicoideae</taxon>
        <taxon>Andropogonodae</taxon>
        <taxon>Andropogoneae</taxon>
        <taxon>Tripsacinae</taxon>
        <taxon>Zea</taxon>
    </lineage>
</organism>
<name>A0A804PS82_MAIZE</name>
<dbReference type="InterPro" id="IPR015300">
    <property type="entry name" value="DNA-bd_pseudobarrel_sf"/>
</dbReference>
<dbReference type="AlphaFoldDB" id="A0A804PS82"/>
<dbReference type="OrthoDB" id="2020802at2759"/>
<accession>A0A804PS82</accession>
<gene>
    <name evidence="7" type="primary">LOC103631075</name>
</gene>
<keyword evidence="2" id="KW-0805">Transcription regulation</keyword>
<keyword evidence="5" id="KW-0539">Nucleus</keyword>
<dbReference type="RefSeq" id="XP_008650301.2">
    <property type="nucleotide sequence ID" value="XM_008652079.2"/>
</dbReference>
<evidence type="ECO:0000259" key="6">
    <source>
        <dbReference type="PROSITE" id="PS50863"/>
    </source>
</evidence>
<dbReference type="GO" id="GO:0005634">
    <property type="term" value="C:nucleus"/>
    <property type="evidence" value="ECO:0007669"/>
    <property type="project" value="UniProtKB-SubCell"/>
</dbReference>
<feature type="domain" description="TF-B3" evidence="6">
    <location>
        <begin position="30"/>
        <end position="133"/>
    </location>
</feature>
<evidence type="ECO:0000256" key="3">
    <source>
        <dbReference type="ARBA" id="ARBA00023125"/>
    </source>
</evidence>
<dbReference type="GO" id="GO:0003700">
    <property type="term" value="F:DNA-binding transcription factor activity"/>
    <property type="evidence" value="ECO:0007669"/>
    <property type="project" value="InterPro"/>
</dbReference>
<dbReference type="Gramene" id="Zm00001eb268680_T001">
    <property type="protein sequence ID" value="Zm00001eb268680_P001"/>
    <property type="gene ID" value="Zm00001eb268680"/>
</dbReference>
<dbReference type="FunCoup" id="A0A804PS82">
    <property type="interactions" value="30"/>
</dbReference>
<keyword evidence="8" id="KW-1185">Reference proteome</keyword>
<dbReference type="InterPro" id="IPR003340">
    <property type="entry name" value="B3_DNA-bd"/>
</dbReference>